<gene>
    <name evidence="1" type="ORF">BS50DRAFT_603421</name>
</gene>
<proteinExistence type="predicted"/>
<evidence type="ECO:0000313" key="1">
    <source>
        <dbReference type="EMBL" id="PSN62789.1"/>
    </source>
</evidence>
<reference evidence="1 2" key="1">
    <citation type="journal article" date="2018" name="Front. Microbiol.">
        <title>Genome-Wide Analysis of Corynespora cassiicola Leaf Fall Disease Putative Effectors.</title>
        <authorList>
            <person name="Lopez D."/>
            <person name="Ribeiro S."/>
            <person name="Label P."/>
            <person name="Fumanal B."/>
            <person name="Venisse J.S."/>
            <person name="Kohler A."/>
            <person name="de Oliveira R.R."/>
            <person name="Labutti K."/>
            <person name="Lipzen A."/>
            <person name="Lail K."/>
            <person name="Bauer D."/>
            <person name="Ohm R.A."/>
            <person name="Barry K.W."/>
            <person name="Spatafora J."/>
            <person name="Grigoriev I.V."/>
            <person name="Martin F.M."/>
            <person name="Pujade-Renaud V."/>
        </authorList>
    </citation>
    <scope>NUCLEOTIDE SEQUENCE [LARGE SCALE GENOMIC DNA]</scope>
    <source>
        <strain evidence="1 2">Philippines</strain>
    </source>
</reference>
<sequence length="174" mass="19685">MCKLREKNPPQHFHYLQGSLYVDVGERKILLTAADGELEIPAWARNRAISGPASDDNKHTRFLLSGPVADGPYMLDDVFYENYYRYMDQVLAPGGEGISIIQILCVSSSNLTRYVHMFDAGGSCLALPSSIPFNMGISRGLLGYQPYYKEWTTDWETAKKRMQTSTFQKRFAKA</sequence>
<dbReference type="OrthoDB" id="9976870at2759"/>
<dbReference type="STRING" id="1448308.A0A2T2NBM5"/>
<accession>A0A2T2NBM5</accession>
<dbReference type="AlphaFoldDB" id="A0A2T2NBM5"/>
<protein>
    <submittedName>
        <fullName evidence="1">Uncharacterized protein</fullName>
    </submittedName>
</protein>
<dbReference type="Proteomes" id="UP000240883">
    <property type="component" value="Unassembled WGS sequence"/>
</dbReference>
<evidence type="ECO:0000313" key="2">
    <source>
        <dbReference type="Proteomes" id="UP000240883"/>
    </source>
</evidence>
<organism evidence="1 2">
    <name type="scientific">Corynespora cassiicola Philippines</name>
    <dbReference type="NCBI Taxonomy" id="1448308"/>
    <lineage>
        <taxon>Eukaryota</taxon>
        <taxon>Fungi</taxon>
        <taxon>Dikarya</taxon>
        <taxon>Ascomycota</taxon>
        <taxon>Pezizomycotina</taxon>
        <taxon>Dothideomycetes</taxon>
        <taxon>Pleosporomycetidae</taxon>
        <taxon>Pleosporales</taxon>
        <taxon>Corynesporascaceae</taxon>
        <taxon>Corynespora</taxon>
    </lineage>
</organism>
<dbReference type="EMBL" id="KZ678141">
    <property type="protein sequence ID" value="PSN62789.1"/>
    <property type="molecule type" value="Genomic_DNA"/>
</dbReference>
<name>A0A2T2NBM5_CORCC</name>
<keyword evidence="2" id="KW-1185">Reference proteome</keyword>